<protein>
    <submittedName>
        <fullName evidence="2">Zinc ribbon domain-containing protein</fullName>
    </submittedName>
</protein>
<dbReference type="EMBL" id="JAKRVX010000006">
    <property type="protein sequence ID" value="MCL9817936.1"/>
    <property type="molecule type" value="Genomic_DNA"/>
</dbReference>
<dbReference type="AlphaFoldDB" id="A0AAE3FZ23"/>
<keyword evidence="1" id="KW-0472">Membrane</keyword>
<proteinExistence type="predicted"/>
<sequence>MSGPRKRCTNCGTDIPHAAKICQECKTVQPSNLLLVGVVVFGLFCLLFGVPIALFSVGLGRLIGALFAVCGLAMVFGGYTAYIDRKAGIEV</sequence>
<reference evidence="2" key="1">
    <citation type="journal article" date="2022" name="Syst. Appl. Microbiol.">
        <title>Natronocalculus amylovorans gen. nov., sp. nov., and Natranaeroarchaeum aerophilus sp. nov., dominant culturable amylolytic natronoarchaea from hypersaline soda lakes in southwestern Siberia.</title>
        <authorList>
            <person name="Sorokin D.Y."/>
            <person name="Elcheninov A.G."/>
            <person name="Khizhniak T.V."/>
            <person name="Koenen M."/>
            <person name="Bale N.J."/>
            <person name="Damste J.S.S."/>
            <person name="Kublanov I.V."/>
        </authorList>
    </citation>
    <scope>NUCLEOTIDE SEQUENCE</scope>
    <source>
        <strain evidence="2">AArc-St2</strain>
    </source>
</reference>
<comment type="caution">
    <text evidence="2">The sequence shown here is derived from an EMBL/GenBank/DDBJ whole genome shotgun (WGS) entry which is preliminary data.</text>
</comment>
<keyword evidence="1" id="KW-0812">Transmembrane</keyword>
<name>A0AAE3FZ23_9EURY</name>
<dbReference type="Proteomes" id="UP001203207">
    <property type="component" value="Unassembled WGS sequence"/>
</dbReference>
<evidence type="ECO:0000313" key="2">
    <source>
        <dbReference type="EMBL" id="MCL9817936.1"/>
    </source>
</evidence>
<evidence type="ECO:0000256" key="1">
    <source>
        <dbReference type="SAM" id="Phobius"/>
    </source>
</evidence>
<gene>
    <name evidence="2" type="ORF">AArcSt2_13420</name>
</gene>
<keyword evidence="3" id="KW-1185">Reference proteome</keyword>
<evidence type="ECO:0000313" key="3">
    <source>
        <dbReference type="Proteomes" id="UP001203207"/>
    </source>
</evidence>
<reference evidence="2" key="2">
    <citation type="submission" date="2022-02" db="EMBL/GenBank/DDBJ databases">
        <authorList>
            <person name="Elcheninov A.G."/>
            <person name="Sorokin D.Y."/>
            <person name="Kublanov I.V."/>
        </authorList>
    </citation>
    <scope>NUCLEOTIDE SEQUENCE</scope>
    <source>
        <strain evidence="2">AArc-St2</strain>
    </source>
</reference>
<keyword evidence="1" id="KW-1133">Transmembrane helix</keyword>
<accession>A0AAE3FZ23</accession>
<organism evidence="2 3">
    <name type="scientific">Natronocalculus amylovorans</name>
    <dbReference type="NCBI Taxonomy" id="2917812"/>
    <lineage>
        <taxon>Archaea</taxon>
        <taxon>Methanobacteriati</taxon>
        <taxon>Methanobacteriota</taxon>
        <taxon>Stenosarchaea group</taxon>
        <taxon>Halobacteria</taxon>
        <taxon>Halobacteriales</taxon>
        <taxon>Haloferacaceae</taxon>
        <taxon>Natronocalculus</taxon>
    </lineage>
</organism>
<feature type="transmembrane region" description="Helical" evidence="1">
    <location>
        <begin position="62"/>
        <end position="82"/>
    </location>
</feature>
<dbReference type="RefSeq" id="WP_174654035.1">
    <property type="nucleotide sequence ID" value="NZ_JAKRVX010000006.1"/>
</dbReference>
<feature type="transmembrane region" description="Helical" evidence="1">
    <location>
        <begin position="33"/>
        <end position="56"/>
    </location>
</feature>